<comment type="caution">
    <text evidence="1">The sequence shown here is derived from an EMBL/GenBank/DDBJ whole genome shotgun (WGS) entry which is preliminary data.</text>
</comment>
<sequence>MKILNNTRKATNCRIVGVSEEDTVAIGHPSCKDAARHFWRFELKKVVDSVIRRNAFFAPPENLLLSMLSNEQKHVRELAATRILKAIKTPISRQLRVFEVPKINLNASSYIDLIDWQQQYSQPSILPDVSNETLHSLVESGEMMKFFFATSMSHTSCGADSKYSHKGILTAL</sequence>
<evidence type="ECO:0000313" key="2">
    <source>
        <dbReference type="Proteomes" id="UP000801492"/>
    </source>
</evidence>
<reference evidence="1" key="1">
    <citation type="submission" date="2019-08" db="EMBL/GenBank/DDBJ databases">
        <title>The genome of the North American firefly Photinus pyralis.</title>
        <authorList>
            <consortium name="Photinus pyralis genome working group"/>
            <person name="Fallon T.R."/>
            <person name="Sander Lower S.E."/>
            <person name="Weng J.-K."/>
        </authorList>
    </citation>
    <scope>NUCLEOTIDE SEQUENCE</scope>
    <source>
        <strain evidence="1">TRF0915ILg1</strain>
        <tissue evidence="1">Whole body</tissue>
    </source>
</reference>
<dbReference type="PANTHER" id="PTHR46409:SF1">
    <property type="entry name" value="HTH PSQ-TYPE DOMAIN-CONTAINING PROTEIN"/>
    <property type="match status" value="1"/>
</dbReference>
<evidence type="ECO:0000313" key="1">
    <source>
        <dbReference type="EMBL" id="KAF2904251.1"/>
    </source>
</evidence>
<organism evidence="1 2">
    <name type="scientific">Ignelater luminosus</name>
    <name type="common">Cucubano</name>
    <name type="synonym">Pyrophorus luminosus</name>
    <dbReference type="NCBI Taxonomy" id="2038154"/>
    <lineage>
        <taxon>Eukaryota</taxon>
        <taxon>Metazoa</taxon>
        <taxon>Ecdysozoa</taxon>
        <taxon>Arthropoda</taxon>
        <taxon>Hexapoda</taxon>
        <taxon>Insecta</taxon>
        <taxon>Pterygota</taxon>
        <taxon>Neoptera</taxon>
        <taxon>Endopterygota</taxon>
        <taxon>Coleoptera</taxon>
        <taxon>Polyphaga</taxon>
        <taxon>Elateriformia</taxon>
        <taxon>Elateroidea</taxon>
        <taxon>Elateridae</taxon>
        <taxon>Agrypninae</taxon>
        <taxon>Pyrophorini</taxon>
        <taxon>Ignelater</taxon>
    </lineage>
</organism>
<dbReference type="PANTHER" id="PTHR46409">
    <property type="entry name" value="HTH PSQ-TYPE DOMAIN-CONTAINING PROTEIN"/>
    <property type="match status" value="1"/>
</dbReference>
<dbReference type="EMBL" id="VTPC01000808">
    <property type="protein sequence ID" value="KAF2904251.1"/>
    <property type="molecule type" value="Genomic_DNA"/>
</dbReference>
<name>A0A8K0DJ42_IGNLU</name>
<keyword evidence="2" id="KW-1185">Reference proteome</keyword>
<accession>A0A8K0DJ42</accession>
<dbReference type="Proteomes" id="UP000801492">
    <property type="component" value="Unassembled WGS sequence"/>
</dbReference>
<gene>
    <name evidence="1" type="ORF">ILUMI_01916</name>
</gene>
<proteinExistence type="predicted"/>
<protein>
    <submittedName>
        <fullName evidence="1">Uncharacterized protein</fullName>
    </submittedName>
</protein>
<dbReference type="AlphaFoldDB" id="A0A8K0DJ42"/>
<dbReference type="OrthoDB" id="6617942at2759"/>